<dbReference type="SUPFAM" id="SSF46955">
    <property type="entry name" value="Putative DNA-binding domain"/>
    <property type="match status" value="1"/>
</dbReference>
<dbReference type="EMBL" id="JAAXOT010000003">
    <property type="protein sequence ID" value="NKY56232.1"/>
    <property type="molecule type" value="Genomic_DNA"/>
</dbReference>
<protein>
    <submittedName>
        <fullName evidence="3">MerR family transcriptional regulator</fullName>
    </submittedName>
</protein>
<evidence type="ECO:0000259" key="2">
    <source>
        <dbReference type="PROSITE" id="PS50937"/>
    </source>
</evidence>
<dbReference type="Gene3D" id="1.10.490.50">
    <property type="entry name" value="Antibiotic binding domain of TipA-like multidrug resistance regulators"/>
    <property type="match status" value="1"/>
</dbReference>
<reference evidence="3 4" key="1">
    <citation type="submission" date="2020-04" db="EMBL/GenBank/DDBJ databases">
        <title>MicrobeNet Type strains.</title>
        <authorList>
            <person name="Nicholson A.C."/>
        </authorList>
    </citation>
    <scope>NUCLEOTIDE SEQUENCE [LARGE SCALE GENOMIC DNA]</scope>
    <source>
        <strain evidence="3 4">JCM 3332</strain>
    </source>
</reference>
<keyword evidence="1" id="KW-0238">DNA-binding</keyword>
<dbReference type="CDD" id="cd01106">
    <property type="entry name" value="HTH_TipAL-Mta"/>
    <property type="match status" value="1"/>
</dbReference>
<dbReference type="InterPro" id="IPR047057">
    <property type="entry name" value="MerR_fam"/>
</dbReference>
<dbReference type="PRINTS" id="PR00040">
    <property type="entry name" value="HTHMERR"/>
</dbReference>
<proteinExistence type="predicted"/>
<dbReference type="PANTHER" id="PTHR30204">
    <property type="entry name" value="REDOX-CYCLING DRUG-SENSING TRANSCRIPTIONAL ACTIVATOR SOXR"/>
    <property type="match status" value="1"/>
</dbReference>
<dbReference type="PANTHER" id="PTHR30204:SF97">
    <property type="entry name" value="MERR FAMILY REGULATORY PROTEIN"/>
    <property type="match status" value="1"/>
</dbReference>
<dbReference type="InterPro" id="IPR012925">
    <property type="entry name" value="TipAS_dom"/>
</dbReference>
<dbReference type="InterPro" id="IPR036244">
    <property type="entry name" value="TipA-like_antibiotic-bd"/>
</dbReference>
<dbReference type="InterPro" id="IPR000551">
    <property type="entry name" value="MerR-type_HTH_dom"/>
</dbReference>
<accession>A0A846YEW3</accession>
<feature type="domain" description="HTH merR-type" evidence="2">
    <location>
        <begin position="9"/>
        <end position="78"/>
    </location>
</feature>
<dbReference type="SUPFAM" id="SSF89082">
    <property type="entry name" value="Antibiotic binding domain of TipA-like multidrug resistance regulators"/>
    <property type="match status" value="1"/>
</dbReference>
<sequence>MGAGSGTGEWPIQELARAAGTTSRTLRHYGQLGLLPPSRIGANGYRYYDERSLVRLQRILLLRELGMGLPVIGEILAGETDAATALRAQLDLLQGEQDRIRRRIESVRTTLGKLERGERLVAAEVFEEFDHTQYKDEVTERWGAEAYERGDRWWNALTTTQKQRFQQDQLDIAADYGRAWQAGLAPDSAEVRAITQRHYEWVTMGWQGRRPSAKEFAGLGEMYVADERFGINYDRHGKGTVELVRDAMKYYADTYLE</sequence>
<dbReference type="InterPro" id="IPR009061">
    <property type="entry name" value="DNA-bd_dom_put_sf"/>
</dbReference>
<dbReference type="PROSITE" id="PS50937">
    <property type="entry name" value="HTH_MERR_2"/>
    <property type="match status" value="1"/>
</dbReference>
<comment type="caution">
    <text evidence="3">The sequence shown here is derived from an EMBL/GenBank/DDBJ whole genome shotgun (WGS) entry which is preliminary data.</text>
</comment>
<evidence type="ECO:0000256" key="1">
    <source>
        <dbReference type="ARBA" id="ARBA00023125"/>
    </source>
</evidence>
<dbReference type="GO" id="GO:0003677">
    <property type="term" value="F:DNA binding"/>
    <property type="evidence" value="ECO:0007669"/>
    <property type="project" value="UniProtKB-KW"/>
</dbReference>
<dbReference type="AlphaFoldDB" id="A0A846YEW3"/>
<dbReference type="Proteomes" id="UP000570678">
    <property type="component" value="Unassembled WGS sequence"/>
</dbReference>
<name>A0A846YEW3_9NOCA</name>
<gene>
    <name evidence="3" type="ORF">HGA15_08695</name>
</gene>
<dbReference type="Gene3D" id="1.10.1660.10">
    <property type="match status" value="1"/>
</dbReference>
<keyword evidence="4" id="KW-1185">Reference proteome</keyword>
<organism evidence="3 4">
    <name type="scientific">Nocardia flavorosea</name>
    <dbReference type="NCBI Taxonomy" id="53429"/>
    <lineage>
        <taxon>Bacteria</taxon>
        <taxon>Bacillati</taxon>
        <taxon>Actinomycetota</taxon>
        <taxon>Actinomycetes</taxon>
        <taxon>Mycobacteriales</taxon>
        <taxon>Nocardiaceae</taxon>
        <taxon>Nocardia</taxon>
    </lineage>
</organism>
<evidence type="ECO:0000313" key="3">
    <source>
        <dbReference type="EMBL" id="NKY56232.1"/>
    </source>
</evidence>
<evidence type="ECO:0000313" key="4">
    <source>
        <dbReference type="Proteomes" id="UP000570678"/>
    </source>
</evidence>
<dbReference type="Pfam" id="PF07739">
    <property type="entry name" value="TipAS"/>
    <property type="match status" value="1"/>
</dbReference>
<dbReference type="GO" id="GO:0003700">
    <property type="term" value="F:DNA-binding transcription factor activity"/>
    <property type="evidence" value="ECO:0007669"/>
    <property type="project" value="InterPro"/>
</dbReference>
<dbReference type="Pfam" id="PF13411">
    <property type="entry name" value="MerR_1"/>
    <property type="match status" value="1"/>
</dbReference>
<dbReference type="SMART" id="SM00422">
    <property type="entry name" value="HTH_MERR"/>
    <property type="match status" value="1"/>
</dbReference>
<dbReference type="RefSeq" id="WP_062971738.1">
    <property type="nucleotide sequence ID" value="NZ_JAAXOT010000003.1"/>
</dbReference>